<evidence type="ECO:0000313" key="3">
    <source>
        <dbReference type="Proteomes" id="UP000294927"/>
    </source>
</evidence>
<evidence type="ECO:0000256" key="1">
    <source>
        <dbReference type="SAM" id="Phobius"/>
    </source>
</evidence>
<keyword evidence="1" id="KW-1133">Transmembrane helix</keyword>
<feature type="transmembrane region" description="Helical" evidence="1">
    <location>
        <begin position="147"/>
        <end position="180"/>
    </location>
</feature>
<dbReference type="AlphaFoldDB" id="A0A4R7W6L9"/>
<feature type="transmembrane region" description="Helical" evidence="1">
    <location>
        <begin position="34"/>
        <end position="55"/>
    </location>
</feature>
<proteinExistence type="predicted"/>
<dbReference type="EMBL" id="SOCP01000001">
    <property type="protein sequence ID" value="TDV57679.1"/>
    <property type="molecule type" value="Genomic_DNA"/>
</dbReference>
<protein>
    <submittedName>
        <fullName evidence="2">Uncharacterized protein</fullName>
    </submittedName>
</protein>
<evidence type="ECO:0000313" key="2">
    <source>
        <dbReference type="EMBL" id="TDV57679.1"/>
    </source>
</evidence>
<gene>
    <name evidence="2" type="ORF">CLV71_101552</name>
</gene>
<keyword evidence="3" id="KW-1185">Reference proteome</keyword>
<name>A0A4R7W6L9_9PSEU</name>
<feature type="transmembrane region" description="Helical" evidence="1">
    <location>
        <begin position="116"/>
        <end position="135"/>
    </location>
</feature>
<feature type="transmembrane region" description="Helical" evidence="1">
    <location>
        <begin position="12"/>
        <end position="28"/>
    </location>
</feature>
<keyword evidence="1" id="KW-0812">Transmembrane</keyword>
<sequence>MRRWASGDERTLGVFLGVGVLTMAFLRLDKLRGAFGVVPEAPLVLTVVITALAWWSLLPRSFVWLDPAVLTWRDYGGINRVAIVAGRLVGGWLGRLLALGYVLAVLSALVRAPVATTVAGVAVLVGAGFLALAVVRRPRAEPWHEALAVLTLAVVGLTRPGPVVSFVLAGVLAVAGLVLFRPGTPPVADATRQTLVDGWRDRVLRVSGVQFLDLALLLPAARPVRPRPLTSGLRLAWQGVLGRARHAPTAALLGLTAAAVHRMLPALPDVVVFTVLGYLALVPLGAGLGELWRSPGRRRWVGSTDTALRWHHFLVTTTVAAAWGLPVWLLSGSAPAVLLTVPVLSACAVRTMTRKPPTYDNLVPVDTPFGAVPTRLILQTTRGPDAGVLAVLLVSALPVWGAALVVVAVVVLAVFR</sequence>
<reference evidence="2 3" key="1">
    <citation type="submission" date="2019-03" db="EMBL/GenBank/DDBJ databases">
        <title>Genomic Encyclopedia of Archaeal and Bacterial Type Strains, Phase II (KMG-II): from individual species to whole genera.</title>
        <authorList>
            <person name="Goeker M."/>
        </authorList>
    </citation>
    <scope>NUCLEOTIDE SEQUENCE [LARGE SCALE GENOMIC DNA]</scope>
    <source>
        <strain evidence="2 3">DSM 45499</strain>
    </source>
</reference>
<feature type="transmembrane region" description="Helical" evidence="1">
    <location>
        <begin position="270"/>
        <end position="292"/>
    </location>
</feature>
<organism evidence="2 3">
    <name type="scientific">Actinophytocola oryzae</name>
    <dbReference type="NCBI Taxonomy" id="502181"/>
    <lineage>
        <taxon>Bacteria</taxon>
        <taxon>Bacillati</taxon>
        <taxon>Actinomycetota</taxon>
        <taxon>Actinomycetes</taxon>
        <taxon>Pseudonocardiales</taxon>
        <taxon>Pseudonocardiaceae</taxon>
    </lineage>
</organism>
<accession>A0A4R7W6L9</accession>
<dbReference type="Proteomes" id="UP000294927">
    <property type="component" value="Unassembled WGS sequence"/>
</dbReference>
<feature type="transmembrane region" description="Helical" evidence="1">
    <location>
        <begin position="313"/>
        <end position="331"/>
    </location>
</feature>
<feature type="transmembrane region" description="Helical" evidence="1">
    <location>
        <begin position="92"/>
        <end position="110"/>
    </location>
</feature>
<keyword evidence="1" id="KW-0472">Membrane</keyword>
<comment type="caution">
    <text evidence="2">The sequence shown here is derived from an EMBL/GenBank/DDBJ whole genome shotgun (WGS) entry which is preliminary data.</text>
</comment>
<feature type="transmembrane region" description="Helical" evidence="1">
    <location>
        <begin position="388"/>
        <end position="415"/>
    </location>
</feature>